<feature type="compositionally biased region" description="Polar residues" evidence="1">
    <location>
        <begin position="110"/>
        <end position="119"/>
    </location>
</feature>
<dbReference type="Proteomes" id="UP000235392">
    <property type="component" value="Unassembled WGS sequence"/>
</dbReference>
<dbReference type="AlphaFoldDB" id="A0A2N5TZV8"/>
<proteinExistence type="predicted"/>
<evidence type="ECO:0000256" key="1">
    <source>
        <dbReference type="SAM" id="MobiDB-lite"/>
    </source>
</evidence>
<protein>
    <recommendedName>
        <fullName evidence="4">FAR1 domain-containing protein</fullName>
    </recommendedName>
</protein>
<sequence>MSKTPVSATPTATGVTVPPEMWKQIQKMLATYHKPISTGTPAELSTSSASRGISLPLPTPELPLRTLSEDKEDDCQEPIGNDLTCEYDQSIPNDVRDPLPKAPIGDDQASKNGTVEPNQNKSYIADLNSYDFSIGDAMDPPLSAHINSMDNLVGFCQKWARNHGYTIAKSNSHPGKNIYVRCNQSGHYCGSVLNKTGRQTAFFKVDCPFQAEGSVPTSKKVTSKLWTLEIINAEHNHSPSPGVSSHPAHRQLMPEQYEEIQKLSKSNLPAAQILLKICTSNNETFATN</sequence>
<feature type="region of interest" description="Disordered" evidence="1">
    <location>
        <begin position="81"/>
        <end position="119"/>
    </location>
</feature>
<comment type="caution">
    <text evidence="2">The sequence shown here is derived from an EMBL/GenBank/DDBJ whole genome shotgun (WGS) entry which is preliminary data.</text>
</comment>
<dbReference type="PANTHER" id="PTHR47718">
    <property type="entry name" value="OS01G0519700 PROTEIN"/>
    <property type="match status" value="1"/>
</dbReference>
<dbReference type="PANTHER" id="PTHR47718:SF3">
    <property type="entry name" value="PROTEIN FAR1-RELATED SEQUENCE 5-LIKE"/>
    <property type="match status" value="1"/>
</dbReference>
<dbReference type="EMBL" id="PGCI01000279">
    <property type="protein sequence ID" value="PLW31035.1"/>
    <property type="molecule type" value="Genomic_DNA"/>
</dbReference>
<name>A0A2N5TZV8_9BASI</name>
<feature type="compositionally biased region" description="Polar residues" evidence="1">
    <location>
        <begin position="40"/>
        <end position="51"/>
    </location>
</feature>
<evidence type="ECO:0000313" key="2">
    <source>
        <dbReference type="EMBL" id="PLW31035.1"/>
    </source>
</evidence>
<feature type="region of interest" description="Disordered" evidence="1">
    <location>
        <begin position="40"/>
        <end position="65"/>
    </location>
</feature>
<reference evidence="2 3" key="1">
    <citation type="submission" date="2017-11" db="EMBL/GenBank/DDBJ databases">
        <title>De novo assembly and phasing of dikaryotic genomes from two isolates of Puccinia coronata f. sp. avenae, the causal agent of oat crown rust.</title>
        <authorList>
            <person name="Miller M.E."/>
            <person name="Zhang Y."/>
            <person name="Omidvar V."/>
            <person name="Sperschneider J."/>
            <person name="Schwessinger B."/>
            <person name="Raley C."/>
            <person name="Palmer J.M."/>
            <person name="Garnica D."/>
            <person name="Upadhyaya N."/>
            <person name="Rathjen J."/>
            <person name="Taylor J.M."/>
            <person name="Park R.F."/>
            <person name="Dodds P.N."/>
            <person name="Hirsch C.D."/>
            <person name="Kianian S.F."/>
            <person name="Figueroa M."/>
        </authorList>
    </citation>
    <scope>NUCLEOTIDE SEQUENCE [LARGE SCALE GENOMIC DNA]</scope>
    <source>
        <strain evidence="2">12SD80</strain>
    </source>
</reference>
<evidence type="ECO:0008006" key="4">
    <source>
        <dbReference type="Google" id="ProtNLM"/>
    </source>
</evidence>
<organism evidence="2 3">
    <name type="scientific">Puccinia coronata f. sp. avenae</name>
    <dbReference type="NCBI Taxonomy" id="200324"/>
    <lineage>
        <taxon>Eukaryota</taxon>
        <taxon>Fungi</taxon>
        <taxon>Dikarya</taxon>
        <taxon>Basidiomycota</taxon>
        <taxon>Pucciniomycotina</taxon>
        <taxon>Pucciniomycetes</taxon>
        <taxon>Pucciniales</taxon>
        <taxon>Pucciniaceae</taxon>
        <taxon>Puccinia</taxon>
    </lineage>
</organism>
<accession>A0A2N5TZV8</accession>
<gene>
    <name evidence="2" type="ORF">PCASD_16038</name>
</gene>
<evidence type="ECO:0000313" key="3">
    <source>
        <dbReference type="Proteomes" id="UP000235392"/>
    </source>
</evidence>